<protein>
    <recommendedName>
        <fullName evidence="4">F-box domain-containing protein</fullName>
    </recommendedName>
</protein>
<accession>A0ABR1STG1</accession>
<proteinExistence type="predicted"/>
<keyword evidence="3" id="KW-1185">Reference proteome</keyword>
<evidence type="ECO:0008006" key="4">
    <source>
        <dbReference type="Google" id="ProtNLM"/>
    </source>
</evidence>
<feature type="compositionally biased region" description="Acidic residues" evidence="1">
    <location>
        <begin position="393"/>
        <end position="411"/>
    </location>
</feature>
<evidence type="ECO:0000256" key="1">
    <source>
        <dbReference type="SAM" id="MobiDB-lite"/>
    </source>
</evidence>
<feature type="compositionally biased region" description="Basic and acidic residues" evidence="1">
    <location>
        <begin position="334"/>
        <end position="343"/>
    </location>
</feature>
<feature type="region of interest" description="Disordered" evidence="1">
    <location>
        <begin position="388"/>
        <end position="411"/>
    </location>
</feature>
<evidence type="ECO:0000313" key="2">
    <source>
        <dbReference type="EMBL" id="KAK8037617.1"/>
    </source>
</evidence>
<reference evidence="2 3" key="1">
    <citation type="submission" date="2023-01" db="EMBL/GenBank/DDBJ databases">
        <title>Analysis of 21 Apiospora genomes using comparative genomics revels a genus with tremendous synthesis potential of carbohydrate active enzymes and secondary metabolites.</title>
        <authorList>
            <person name="Sorensen T."/>
        </authorList>
    </citation>
    <scope>NUCLEOTIDE SEQUENCE [LARGE SCALE GENOMIC DNA]</scope>
    <source>
        <strain evidence="2 3">CBS 20057</strain>
    </source>
</reference>
<dbReference type="Proteomes" id="UP001396898">
    <property type="component" value="Unassembled WGS sequence"/>
</dbReference>
<sequence>MDKLSFELISLIVDNLEKISVQTLEEIDEDNSEELNEVLPLAPYAVISRQWQAVIERRTFAHLNVSDPHTFQTVVASSPSRLAALRVVCFELILPTHGELRVDHRQNQTAFLSAITSLLGSLAAGEGKLHDDHYNKTHSMGSIELRLGTKFRGRRPRASAASKRSIALREEDLETMAKVRGVSHLNVVATDWVEAALPKLWAPSYVPLHPFTSCQLATHFPGLQRLQLQYRDPALKRAALRKTTRSALARGIDSLGQLPKLEELSIQRVGHEPANHSFDNPCLEDNERIDVAVDTLCDSLRKLAQNGRLQKLELQCEFISPDLFRDRRRRHPGRDHDGDQGKEETEDDWPSLRSFEIRASIVAPSGRWYYTGNQDDVEQTVPLLGVPSVSDVPADDGEDDVDDVDNSSEACSDADADDFLRDREANGAIPLHPWRTKPIPEEFNPLVVDLVSAVGRMPRLKSGSFLIDKLEHSGFYGRNPILLRCHEAGELIWNKREERNEVVTSDETQEPCRLWEIEFDKDTAWKVPPKLRRQCVDWVGPGGKVLIGHGYGEDSD</sequence>
<feature type="region of interest" description="Disordered" evidence="1">
    <location>
        <begin position="327"/>
        <end position="349"/>
    </location>
</feature>
<gene>
    <name evidence="2" type="ORF">PG991_000963</name>
</gene>
<dbReference type="EMBL" id="JAQQWI010000002">
    <property type="protein sequence ID" value="KAK8037617.1"/>
    <property type="molecule type" value="Genomic_DNA"/>
</dbReference>
<name>A0ABR1STG1_9PEZI</name>
<organism evidence="2 3">
    <name type="scientific">Apiospora marii</name>
    <dbReference type="NCBI Taxonomy" id="335849"/>
    <lineage>
        <taxon>Eukaryota</taxon>
        <taxon>Fungi</taxon>
        <taxon>Dikarya</taxon>
        <taxon>Ascomycota</taxon>
        <taxon>Pezizomycotina</taxon>
        <taxon>Sordariomycetes</taxon>
        <taxon>Xylariomycetidae</taxon>
        <taxon>Amphisphaeriales</taxon>
        <taxon>Apiosporaceae</taxon>
        <taxon>Apiospora</taxon>
    </lineage>
</organism>
<comment type="caution">
    <text evidence="2">The sequence shown here is derived from an EMBL/GenBank/DDBJ whole genome shotgun (WGS) entry which is preliminary data.</text>
</comment>
<evidence type="ECO:0000313" key="3">
    <source>
        <dbReference type="Proteomes" id="UP001396898"/>
    </source>
</evidence>